<reference evidence="10 11" key="2">
    <citation type="journal article" date="2023" name="Nat. Commun.">
        <title>Origin of minicircular mitochondrial genomes in red algae.</title>
        <authorList>
            <person name="Lee Y."/>
            <person name="Cho C.H."/>
            <person name="Lee Y.M."/>
            <person name="Park S.I."/>
            <person name="Yang J.H."/>
            <person name="West J.A."/>
            <person name="Bhattacharya D."/>
            <person name="Yoon H.S."/>
        </authorList>
    </citation>
    <scope>NUCLEOTIDE SEQUENCE [LARGE SCALE GENOMIC DNA]</scope>
    <source>
        <strain evidence="10 11">CCMP1338</strain>
        <tissue evidence="10">Whole cell</tissue>
    </source>
</reference>
<gene>
    <name evidence="10" type="ORF">NDN08_002839</name>
    <name evidence="8" type="ORF">RMAR00112_LOCUS1905</name>
    <name evidence="9" type="ORF">RMAR00112_LOCUS1906</name>
</gene>
<dbReference type="PANTHER" id="PTHR12146">
    <property type="entry name" value="40S RIBOSOMAL PROTEIN S10"/>
    <property type="match status" value="1"/>
</dbReference>
<dbReference type="InterPro" id="IPR005326">
    <property type="entry name" value="Plectin_eS10_N"/>
</dbReference>
<evidence type="ECO:0000256" key="5">
    <source>
        <dbReference type="ARBA" id="ARBA00023274"/>
    </source>
</evidence>
<dbReference type="PANTHER" id="PTHR12146:SF0">
    <property type="entry name" value="RIBOSOMAL PROTEIN S10"/>
    <property type="match status" value="1"/>
</dbReference>
<reference evidence="8" key="1">
    <citation type="submission" date="2021-01" db="EMBL/GenBank/DDBJ databases">
        <authorList>
            <person name="Corre E."/>
            <person name="Pelletier E."/>
            <person name="Niang G."/>
            <person name="Scheremetjew M."/>
            <person name="Finn R."/>
            <person name="Kale V."/>
            <person name="Holt S."/>
            <person name="Cochrane G."/>
            <person name="Meng A."/>
            <person name="Brown T."/>
            <person name="Cohen L."/>
        </authorList>
    </citation>
    <scope>NUCLEOTIDE SEQUENCE</scope>
    <source>
        <strain evidence="8">CCMP 769</strain>
    </source>
</reference>
<evidence type="ECO:0000313" key="8">
    <source>
        <dbReference type="EMBL" id="CAE0033963.1"/>
    </source>
</evidence>
<keyword evidence="3" id="KW-0963">Cytoplasm</keyword>
<keyword evidence="5" id="KW-0687">Ribonucleoprotein</keyword>
<dbReference type="OrthoDB" id="5211809at2759"/>
<feature type="region of interest" description="Disordered" evidence="6">
    <location>
        <begin position="84"/>
        <end position="160"/>
    </location>
</feature>
<dbReference type="GO" id="GO:0003723">
    <property type="term" value="F:RNA binding"/>
    <property type="evidence" value="ECO:0007669"/>
    <property type="project" value="TreeGrafter"/>
</dbReference>
<evidence type="ECO:0000313" key="10">
    <source>
        <dbReference type="EMBL" id="KAJ8906346.1"/>
    </source>
</evidence>
<evidence type="ECO:0000259" key="7">
    <source>
        <dbReference type="Pfam" id="PF03501"/>
    </source>
</evidence>
<feature type="domain" description="Plectin/eS10 N-terminal" evidence="7">
    <location>
        <begin position="3"/>
        <end position="94"/>
    </location>
</feature>
<proteinExistence type="inferred from homology"/>
<dbReference type="AlphaFoldDB" id="A0A7S2ZAK4"/>
<name>A0A7S2ZAK4_9RHOD</name>
<dbReference type="FunFam" id="1.10.10.10:FF:000025">
    <property type="entry name" value="40S ribosomal protein S10"/>
    <property type="match status" value="1"/>
</dbReference>
<dbReference type="Pfam" id="PF03501">
    <property type="entry name" value="S10_plectin"/>
    <property type="match status" value="1"/>
</dbReference>
<evidence type="ECO:0000256" key="3">
    <source>
        <dbReference type="ARBA" id="ARBA00022490"/>
    </source>
</evidence>
<dbReference type="EMBL" id="HBHW01002347">
    <property type="protein sequence ID" value="CAE0033963.1"/>
    <property type="molecule type" value="Transcribed_RNA"/>
</dbReference>
<dbReference type="EMBL" id="JAMWBK010000003">
    <property type="protein sequence ID" value="KAJ8906346.1"/>
    <property type="molecule type" value="Genomic_DNA"/>
</dbReference>
<dbReference type="InterPro" id="IPR036388">
    <property type="entry name" value="WH-like_DNA-bd_sf"/>
</dbReference>
<protein>
    <recommendedName>
        <fullName evidence="7">Plectin/eS10 N-terminal domain-containing protein</fullName>
    </recommendedName>
</protein>
<dbReference type="EMBL" id="HBHW01002348">
    <property type="protein sequence ID" value="CAE0033964.1"/>
    <property type="molecule type" value="Transcribed_RNA"/>
</dbReference>
<dbReference type="InterPro" id="IPR037447">
    <property type="entry name" value="Ribosomal_eS10"/>
</dbReference>
<dbReference type="Gene3D" id="1.10.10.10">
    <property type="entry name" value="Winged helix-like DNA-binding domain superfamily/Winged helix DNA-binding domain"/>
    <property type="match status" value="1"/>
</dbReference>
<evidence type="ECO:0000256" key="1">
    <source>
        <dbReference type="ARBA" id="ARBA00004496"/>
    </source>
</evidence>
<keyword evidence="4" id="KW-0689">Ribosomal protein</keyword>
<dbReference type="Proteomes" id="UP001157974">
    <property type="component" value="Unassembled WGS sequence"/>
</dbReference>
<sequence>MLLPKKTRVEVYKQLFKDGVMVAPKDYNLPSHKDVDVPNLHVLKLMQSLKSRGYVKEVFSWQYFYYFLTEDGIQYLQGYLNYPDNVKPDTTKKQTQQRPGPQRGGPGGGFGGGFGEKKMGPGGDFRPEYREGGGRGFGRGAEGSGGYRSAPSGTEAPAPM</sequence>
<accession>A0A7S2ZAK4</accession>
<comment type="similarity">
    <text evidence="2">Belongs to the eukaryotic ribosomal protein eS10 family.</text>
</comment>
<evidence type="ECO:0000256" key="2">
    <source>
        <dbReference type="ARBA" id="ARBA00007278"/>
    </source>
</evidence>
<dbReference type="GO" id="GO:0022627">
    <property type="term" value="C:cytosolic small ribosomal subunit"/>
    <property type="evidence" value="ECO:0007669"/>
    <property type="project" value="TreeGrafter"/>
</dbReference>
<feature type="compositionally biased region" description="Gly residues" evidence="6">
    <location>
        <begin position="134"/>
        <end position="146"/>
    </location>
</feature>
<organism evidence="8">
    <name type="scientific">Rhodosorus marinus</name>
    <dbReference type="NCBI Taxonomy" id="101924"/>
    <lineage>
        <taxon>Eukaryota</taxon>
        <taxon>Rhodophyta</taxon>
        <taxon>Stylonematophyceae</taxon>
        <taxon>Stylonematales</taxon>
        <taxon>Stylonemataceae</taxon>
        <taxon>Rhodosorus</taxon>
    </lineage>
</organism>
<feature type="compositionally biased region" description="Basic and acidic residues" evidence="6">
    <location>
        <begin position="115"/>
        <end position="133"/>
    </location>
</feature>
<evidence type="ECO:0000256" key="6">
    <source>
        <dbReference type="SAM" id="MobiDB-lite"/>
    </source>
</evidence>
<comment type="subcellular location">
    <subcellularLocation>
        <location evidence="1">Cytoplasm</location>
    </subcellularLocation>
</comment>
<evidence type="ECO:0000313" key="11">
    <source>
        <dbReference type="Proteomes" id="UP001157974"/>
    </source>
</evidence>
<feature type="compositionally biased region" description="Gly residues" evidence="6">
    <location>
        <begin position="102"/>
        <end position="114"/>
    </location>
</feature>
<dbReference type="GO" id="GO:0003735">
    <property type="term" value="F:structural constituent of ribosome"/>
    <property type="evidence" value="ECO:0007669"/>
    <property type="project" value="TreeGrafter"/>
</dbReference>
<evidence type="ECO:0000256" key="4">
    <source>
        <dbReference type="ARBA" id="ARBA00022980"/>
    </source>
</evidence>
<evidence type="ECO:0000313" key="9">
    <source>
        <dbReference type="EMBL" id="CAE0033964.1"/>
    </source>
</evidence>
<keyword evidence="11" id="KW-1185">Reference proteome</keyword>